<dbReference type="Gene3D" id="3.40.630.30">
    <property type="match status" value="1"/>
</dbReference>
<evidence type="ECO:0000313" key="2">
    <source>
        <dbReference type="EMBL" id="MCS5732495.1"/>
    </source>
</evidence>
<dbReference type="RefSeq" id="WP_259537120.1">
    <property type="nucleotide sequence ID" value="NZ_JANLCJ010000001.1"/>
</dbReference>
<dbReference type="InterPro" id="IPR000182">
    <property type="entry name" value="GNAT_dom"/>
</dbReference>
<organism evidence="2 3">
    <name type="scientific">Herbiconiux daphne</name>
    <dbReference type="NCBI Taxonomy" id="2970914"/>
    <lineage>
        <taxon>Bacteria</taxon>
        <taxon>Bacillati</taxon>
        <taxon>Actinomycetota</taxon>
        <taxon>Actinomycetes</taxon>
        <taxon>Micrococcales</taxon>
        <taxon>Microbacteriaceae</taxon>
        <taxon>Herbiconiux</taxon>
    </lineage>
</organism>
<evidence type="ECO:0000259" key="1">
    <source>
        <dbReference type="PROSITE" id="PS51186"/>
    </source>
</evidence>
<feature type="domain" description="N-acetyltransferase" evidence="1">
    <location>
        <begin position="161"/>
        <end position="312"/>
    </location>
</feature>
<protein>
    <recommendedName>
        <fullName evidence="1">N-acetyltransferase domain-containing protein</fullName>
    </recommendedName>
</protein>
<comment type="caution">
    <text evidence="2">The sequence shown here is derived from an EMBL/GenBank/DDBJ whole genome shotgun (WGS) entry which is preliminary data.</text>
</comment>
<proteinExistence type="predicted"/>
<name>A0ABT2GX16_9MICO</name>
<dbReference type="InterPro" id="IPR016181">
    <property type="entry name" value="Acyl_CoA_acyltransferase"/>
</dbReference>
<dbReference type="SUPFAM" id="SSF55729">
    <property type="entry name" value="Acyl-CoA N-acyltransferases (Nat)"/>
    <property type="match status" value="1"/>
</dbReference>
<sequence length="510" mass="56549">MQAEMSFLIDSNIVISAEPFNGQLEDQQPAVSKLLRIAAENGHRVYVHPATLDDLQQTTSAAHRAQNVAAFSKYPALSEMPVPDEVWAVFPASPNPHDQRDARILTALHSGAVHFFITSDERLRKRAIRLGHELRTLRPGEAAVQLAAWHPESPPPPPMVEAVKTYELDERQEIFGSLRADYSPSFDSWLQRVKRESNSRRAWIIRSPEGSYEALALLKMRDTHPTRADDSAIKLSTFKISEGAGGRRLGELLLKAVLRWAASEPGRPSDLFVEVNAKQERLLEFLADFGFFDAGAKTGRDDERIYLKQLDPDELTSSSGLEYHIRYGPPAVGSGQPMYLIPITPSWYVDLFPDATVVGASGSMMLADTFSSPKAHGNAIRKAYLCHSPTKNIPAGSTLLFYRSQGGVRGDGAVVAVGVAEKSQRSSDPIETIELSFKRTVYSASDVAGLHRGGRDVLTILFRHDRFIVPPWPLRELVSNRVVTTWPQSIVRVRNEEGAAWVEQQLSASH</sequence>
<dbReference type="PROSITE" id="PS51186">
    <property type="entry name" value="GNAT"/>
    <property type="match status" value="1"/>
</dbReference>
<keyword evidence="3" id="KW-1185">Reference proteome</keyword>
<reference evidence="2" key="1">
    <citation type="submission" date="2022-08" db="EMBL/GenBank/DDBJ databases">
        <authorList>
            <person name="Deng Y."/>
            <person name="Han X.-F."/>
            <person name="Zhang Y.-Q."/>
        </authorList>
    </citation>
    <scope>NUCLEOTIDE SEQUENCE</scope>
    <source>
        <strain evidence="2">CPCC 203386</strain>
    </source>
</reference>
<evidence type="ECO:0000313" key="3">
    <source>
        <dbReference type="Proteomes" id="UP001165586"/>
    </source>
</evidence>
<dbReference type="EMBL" id="JANLCJ010000001">
    <property type="protein sequence ID" value="MCS5732495.1"/>
    <property type="molecule type" value="Genomic_DNA"/>
</dbReference>
<dbReference type="Proteomes" id="UP001165586">
    <property type="component" value="Unassembled WGS sequence"/>
</dbReference>
<gene>
    <name evidence="2" type="ORF">N1032_01895</name>
</gene>
<accession>A0ABT2GX16</accession>